<dbReference type="AlphaFoldDB" id="A0A9P0KR30"/>
<proteinExistence type="predicted"/>
<dbReference type="EMBL" id="CAKOFQ010006850">
    <property type="protein sequence ID" value="CAH1976699.1"/>
    <property type="molecule type" value="Genomic_DNA"/>
</dbReference>
<evidence type="ECO:0000313" key="1">
    <source>
        <dbReference type="EMBL" id="CAH1976699.1"/>
    </source>
</evidence>
<gene>
    <name evidence="1" type="ORF">ACAOBT_LOCUS12285</name>
</gene>
<comment type="caution">
    <text evidence="1">The sequence shown here is derived from an EMBL/GenBank/DDBJ whole genome shotgun (WGS) entry which is preliminary data.</text>
</comment>
<sequence length="88" mass="10060">MFPLLSVACSRTAPNAFRLILNAYLAGAHIHAFSWSCKERVFQNEWAIFRIHKTDYKKTISQALLRKSPVKIQSSKGQHSEKLLCDIV</sequence>
<dbReference type="Proteomes" id="UP001152888">
    <property type="component" value="Unassembled WGS sequence"/>
</dbReference>
<keyword evidence="2" id="KW-1185">Reference proteome</keyword>
<organism evidence="1 2">
    <name type="scientific">Acanthoscelides obtectus</name>
    <name type="common">Bean weevil</name>
    <name type="synonym">Bruchus obtectus</name>
    <dbReference type="NCBI Taxonomy" id="200917"/>
    <lineage>
        <taxon>Eukaryota</taxon>
        <taxon>Metazoa</taxon>
        <taxon>Ecdysozoa</taxon>
        <taxon>Arthropoda</taxon>
        <taxon>Hexapoda</taxon>
        <taxon>Insecta</taxon>
        <taxon>Pterygota</taxon>
        <taxon>Neoptera</taxon>
        <taxon>Endopterygota</taxon>
        <taxon>Coleoptera</taxon>
        <taxon>Polyphaga</taxon>
        <taxon>Cucujiformia</taxon>
        <taxon>Chrysomeloidea</taxon>
        <taxon>Chrysomelidae</taxon>
        <taxon>Bruchinae</taxon>
        <taxon>Bruchini</taxon>
        <taxon>Acanthoscelides</taxon>
    </lineage>
</organism>
<protein>
    <submittedName>
        <fullName evidence="1">Uncharacterized protein</fullName>
    </submittedName>
</protein>
<reference evidence="1" key="1">
    <citation type="submission" date="2022-03" db="EMBL/GenBank/DDBJ databases">
        <authorList>
            <person name="Sayadi A."/>
        </authorList>
    </citation>
    <scope>NUCLEOTIDE SEQUENCE</scope>
</reference>
<name>A0A9P0KR30_ACAOB</name>
<evidence type="ECO:0000313" key="2">
    <source>
        <dbReference type="Proteomes" id="UP001152888"/>
    </source>
</evidence>
<accession>A0A9P0KR30</accession>